<accession>A0A498SL63</accession>
<dbReference type="InterPro" id="IPR051422">
    <property type="entry name" value="AlkB_tRNA_MeTrf/Diox"/>
</dbReference>
<dbReference type="EMBL" id="UPTC01003434">
    <property type="protein sequence ID" value="VBB34389.1"/>
    <property type="molecule type" value="Genomic_DNA"/>
</dbReference>
<dbReference type="PANTHER" id="PTHR13069:SF34">
    <property type="entry name" value="METHYLTRANSFERASE TYPE 11 DOMAIN-CONTAINING PROTEIN"/>
    <property type="match status" value="1"/>
</dbReference>
<dbReference type="AlphaFoldDB" id="A0A498SL63"/>
<dbReference type="Pfam" id="PF08241">
    <property type="entry name" value="Methyltransf_11"/>
    <property type="match status" value="1"/>
</dbReference>
<dbReference type="SUPFAM" id="SSF53335">
    <property type="entry name" value="S-adenosyl-L-methionine-dependent methyltransferases"/>
    <property type="match status" value="1"/>
</dbReference>
<dbReference type="GO" id="GO:0000049">
    <property type="term" value="F:tRNA binding"/>
    <property type="evidence" value="ECO:0007669"/>
    <property type="project" value="TreeGrafter"/>
</dbReference>
<sequence>MDIEKKYVQEAYRYLASFSNAACCRNETRKSVVRWIVAYSVIALSSFIAEVVNKNEYLSCEQVEGMLELRHFNFHWLLSCGEAKYHRSDCFFMDCDTCLEMLVQLQSPPMVDLQLADVLNLPYRSNSIDAVLLVSVLHHFTTLDRRKRVLTEVARCLRPRQWPSTDICLGIRTTQRKISVTGRTGALPVASLR</sequence>
<keyword evidence="2" id="KW-0808">Transferase</keyword>
<dbReference type="OrthoDB" id="271595at2759"/>
<evidence type="ECO:0000259" key="3">
    <source>
        <dbReference type="Pfam" id="PF08241"/>
    </source>
</evidence>
<feature type="domain" description="Methyltransferase type 11" evidence="3">
    <location>
        <begin position="92"/>
        <end position="160"/>
    </location>
</feature>
<protein>
    <recommendedName>
        <fullName evidence="3">Methyltransferase type 11 domain-containing protein</fullName>
    </recommendedName>
</protein>
<organism evidence="4 5">
    <name type="scientific">Acanthocheilonema viteae</name>
    <name type="common">Filarial nematode worm</name>
    <name type="synonym">Dipetalonema viteae</name>
    <dbReference type="NCBI Taxonomy" id="6277"/>
    <lineage>
        <taxon>Eukaryota</taxon>
        <taxon>Metazoa</taxon>
        <taxon>Ecdysozoa</taxon>
        <taxon>Nematoda</taxon>
        <taxon>Chromadorea</taxon>
        <taxon>Rhabditida</taxon>
        <taxon>Spirurina</taxon>
        <taxon>Spiruromorpha</taxon>
        <taxon>Filarioidea</taxon>
        <taxon>Onchocercidae</taxon>
        <taxon>Acanthocheilonema</taxon>
    </lineage>
</organism>
<reference evidence="4 5" key="1">
    <citation type="submission" date="2018-08" db="EMBL/GenBank/DDBJ databases">
        <authorList>
            <person name="Laetsch R D."/>
            <person name="Stevens L."/>
            <person name="Kumar S."/>
            <person name="Blaxter L. M."/>
        </authorList>
    </citation>
    <scope>NUCLEOTIDE SEQUENCE [LARGE SCALE GENOMIC DNA]</scope>
</reference>
<dbReference type="Gene3D" id="3.40.50.150">
    <property type="entry name" value="Vaccinia Virus protein VP39"/>
    <property type="match status" value="1"/>
</dbReference>
<evidence type="ECO:0000313" key="4">
    <source>
        <dbReference type="EMBL" id="VBB34389.1"/>
    </source>
</evidence>
<evidence type="ECO:0000256" key="1">
    <source>
        <dbReference type="ARBA" id="ARBA00022603"/>
    </source>
</evidence>
<evidence type="ECO:0000256" key="2">
    <source>
        <dbReference type="ARBA" id="ARBA00022679"/>
    </source>
</evidence>
<dbReference type="PANTHER" id="PTHR13069">
    <property type="entry name" value="ALKYLATED DNA REPAIR PROTEIN ALKB HOMOLOG 8"/>
    <property type="match status" value="1"/>
</dbReference>
<dbReference type="InterPro" id="IPR013216">
    <property type="entry name" value="Methyltransf_11"/>
</dbReference>
<gene>
    <name evidence="4" type="ORF">NAV_LOCUS9180</name>
</gene>
<keyword evidence="5" id="KW-1185">Reference proteome</keyword>
<dbReference type="GO" id="GO:0030488">
    <property type="term" value="P:tRNA methylation"/>
    <property type="evidence" value="ECO:0007669"/>
    <property type="project" value="TreeGrafter"/>
</dbReference>
<dbReference type="GO" id="GO:0106335">
    <property type="term" value="F:tRNA (5-carboxymethyluridine(34)-5-O)-methyltransferase activity"/>
    <property type="evidence" value="ECO:0007669"/>
    <property type="project" value="TreeGrafter"/>
</dbReference>
<dbReference type="GO" id="GO:0008757">
    <property type="term" value="F:S-adenosylmethionine-dependent methyltransferase activity"/>
    <property type="evidence" value="ECO:0007669"/>
    <property type="project" value="InterPro"/>
</dbReference>
<dbReference type="GO" id="GO:0005634">
    <property type="term" value="C:nucleus"/>
    <property type="evidence" value="ECO:0007669"/>
    <property type="project" value="TreeGrafter"/>
</dbReference>
<keyword evidence="1" id="KW-0489">Methyltransferase</keyword>
<evidence type="ECO:0000313" key="5">
    <source>
        <dbReference type="Proteomes" id="UP000276991"/>
    </source>
</evidence>
<dbReference type="STRING" id="6277.A0A498SL63"/>
<proteinExistence type="predicted"/>
<name>A0A498SL63_ACAVI</name>
<dbReference type="GO" id="GO:0005737">
    <property type="term" value="C:cytoplasm"/>
    <property type="evidence" value="ECO:0007669"/>
    <property type="project" value="TreeGrafter"/>
</dbReference>
<dbReference type="GO" id="GO:0002098">
    <property type="term" value="P:tRNA wobble uridine modification"/>
    <property type="evidence" value="ECO:0007669"/>
    <property type="project" value="TreeGrafter"/>
</dbReference>
<dbReference type="InterPro" id="IPR029063">
    <property type="entry name" value="SAM-dependent_MTases_sf"/>
</dbReference>
<dbReference type="Proteomes" id="UP000276991">
    <property type="component" value="Unassembled WGS sequence"/>
</dbReference>